<dbReference type="InterPro" id="IPR001638">
    <property type="entry name" value="Solute-binding_3/MltF_N"/>
</dbReference>
<proteinExistence type="predicted"/>
<evidence type="ECO:0000256" key="10">
    <source>
        <dbReference type="SAM" id="SignalP"/>
    </source>
</evidence>
<comment type="caution">
    <text evidence="12">The sequence shown here is derived from an EMBL/GenBank/DDBJ whole genome shotgun (WGS) entry which is preliminary data.</text>
</comment>
<dbReference type="SMART" id="SM00387">
    <property type="entry name" value="HATPase_c"/>
    <property type="match status" value="1"/>
</dbReference>
<dbReference type="PANTHER" id="PTHR43065">
    <property type="entry name" value="SENSOR HISTIDINE KINASE"/>
    <property type="match status" value="1"/>
</dbReference>
<dbReference type="InterPro" id="IPR004358">
    <property type="entry name" value="Sig_transdc_His_kin-like_C"/>
</dbReference>
<keyword evidence="5" id="KW-0547">Nucleotide-binding</keyword>
<gene>
    <name evidence="12" type="ORF">ADA01nite_01550</name>
</gene>
<dbReference type="Proteomes" id="UP000321157">
    <property type="component" value="Unassembled WGS sequence"/>
</dbReference>
<keyword evidence="10" id="KW-0732">Signal</keyword>
<dbReference type="EMBL" id="BJXX01000011">
    <property type="protein sequence ID" value="GEN32695.1"/>
    <property type="molecule type" value="Genomic_DNA"/>
</dbReference>
<dbReference type="Pfam" id="PF02518">
    <property type="entry name" value="HATPase_c"/>
    <property type="match status" value="1"/>
</dbReference>
<dbReference type="Pfam" id="PF00497">
    <property type="entry name" value="SBP_bac_3"/>
    <property type="match status" value="1"/>
</dbReference>
<evidence type="ECO:0000313" key="13">
    <source>
        <dbReference type="Proteomes" id="UP000321157"/>
    </source>
</evidence>
<dbReference type="SUPFAM" id="SSF55874">
    <property type="entry name" value="ATPase domain of HSP90 chaperone/DNA topoisomerase II/histidine kinase"/>
    <property type="match status" value="1"/>
</dbReference>
<dbReference type="InterPro" id="IPR035965">
    <property type="entry name" value="PAS-like_dom_sf"/>
</dbReference>
<sequence length="672" mass="76580">MSLRKRLMLVYTLLVLSLGVPQLVCAAVSPSQLPVKKTYKIAAEWALPPFSYITSNGSFVGASIDIMDKIATYNNLAFEYIPMDLARAEKELQAGRIDAIAGMTYSTEKSGAFDFSDPYFTMSDALIIPKEKRQAVHSISDIRSLHVVLQNRKPVLESLLNLRHSNLTVTRNQLSGMLLLLEKRADVFIGNKWTANVYLRHFRQQDNFIILEEVIEPADFAIAVRKGDDSLLAVINRTLTTMKAKGEINQLMNNWLMSESDVQIARLQKFIQLLATVLIATACVLLFIYLWNQRLKKAVQSRTEELWLLTHHLQEQRQDIADRDAFKEQILNNIHTGIVTFSMDYTVTSYNTRANEMLGFTDGFFKEKNYPPLLARILAHYRDNSEQHQSHKNALTKLEINESGVWKVIYYRLLTLHDAQKKQIGYLLSMTDRTEETRLEQKLVMQEKLHALGQLVAGVAHEIRNPLTSIKTFVDLLPSKYDQPKFREAIMEHLPAEINRLNAIVTDLLDYARPRSPSKEMYPANALLTSLLTFLRVTLEKKEIVLEQSCQDDIAFYTDPQQIRQVFLNLLLNAIDAVEETAEKKIIITVEKENAETGRITIADTGTGIESEQMKRIFEPFYSSKHNGVGLGLPLSYKLLRENKGDIRITSHPGLGTKVTVFLPLHKPEEES</sequence>
<evidence type="ECO:0000256" key="3">
    <source>
        <dbReference type="ARBA" id="ARBA00022553"/>
    </source>
</evidence>
<evidence type="ECO:0000256" key="1">
    <source>
        <dbReference type="ARBA" id="ARBA00000085"/>
    </source>
</evidence>
<dbReference type="SUPFAM" id="SSF47384">
    <property type="entry name" value="Homodimeric domain of signal transducing histidine kinase"/>
    <property type="match status" value="1"/>
</dbReference>
<evidence type="ECO:0000313" key="12">
    <source>
        <dbReference type="EMBL" id="GEN32695.1"/>
    </source>
</evidence>
<feature type="signal peptide" evidence="10">
    <location>
        <begin position="1"/>
        <end position="26"/>
    </location>
</feature>
<dbReference type="InterPro" id="IPR036097">
    <property type="entry name" value="HisK_dim/P_sf"/>
</dbReference>
<dbReference type="AlphaFoldDB" id="A0A511V1C7"/>
<dbReference type="InterPro" id="IPR003594">
    <property type="entry name" value="HATPase_dom"/>
</dbReference>
<keyword evidence="6 12" id="KW-0418">Kinase</keyword>
<evidence type="ECO:0000256" key="4">
    <source>
        <dbReference type="ARBA" id="ARBA00022679"/>
    </source>
</evidence>
<dbReference type="Gene3D" id="3.40.190.10">
    <property type="entry name" value="Periplasmic binding protein-like II"/>
    <property type="match status" value="2"/>
</dbReference>
<dbReference type="PROSITE" id="PS50109">
    <property type="entry name" value="HIS_KIN"/>
    <property type="match status" value="1"/>
</dbReference>
<evidence type="ECO:0000256" key="6">
    <source>
        <dbReference type="ARBA" id="ARBA00022777"/>
    </source>
</evidence>
<keyword evidence="3" id="KW-0597">Phosphoprotein</keyword>
<dbReference type="CDD" id="cd00082">
    <property type="entry name" value="HisKA"/>
    <property type="match status" value="1"/>
</dbReference>
<evidence type="ECO:0000256" key="7">
    <source>
        <dbReference type="ARBA" id="ARBA00022840"/>
    </source>
</evidence>
<evidence type="ECO:0000256" key="5">
    <source>
        <dbReference type="ARBA" id="ARBA00022741"/>
    </source>
</evidence>
<keyword evidence="8" id="KW-0902">Two-component regulatory system</keyword>
<feature type="chain" id="PRO_5022219621" description="histidine kinase" evidence="10">
    <location>
        <begin position="27"/>
        <end position="672"/>
    </location>
</feature>
<dbReference type="Gene3D" id="1.10.287.130">
    <property type="match status" value="1"/>
</dbReference>
<dbReference type="Gene3D" id="3.30.565.10">
    <property type="entry name" value="Histidine kinase-like ATPase, C-terminal domain"/>
    <property type="match status" value="1"/>
</dbReference>
<feature type="domain" description="Histidine kinase" evidence="11">
    <location>
        <begin position="458"/>
        <end position="667"/>
    </location>
</feature>
<accession>A0A511V1C7</accession>
<dbReference type="RefSeq" id="WP_146808000.1">
    <property type="nucleotide sequence ID" value="NZ_BJXX01000011.1"/>
</dbReference>
<evidence type="ECO:0000259" key="11">
    <source>
        <dbReference type="PROSITE" id="PS50109"/>
    </source>
</evidence>
<dbReference type="GO" id="GO:0005524">
    <property type="term" value="F:ATP binding"/>
    <property type="evidence" value="ECO:0007669"/>
    <property type="project" value="UniProtKB-KW"/>
</dbReference>
<keyword evidence="13" id="KW-1185">Reference proteome</keyword>
<name>A0A511V1C7_9BACL</name>
<dbReference type="GO" id="GO:0000155">
    <property type="term" value="F:phosphorelay sensor kinase activity"/>
    <property type="evidence" value="ECO:0007669"/>
    <property type="project" value="InterPro"/>
</dbReference>
<dbReference type="OrthoDB" id="9784397at2"/>
<dbReference type="SMART" id="SM00062">
    <property type="entry name" value="PBPb"/>
    <property type="match status" value="1"/>
</dbReference>
<dbReference type="SUPFAM" id="SSF55785">
    <property type="entry name" value="PYP-like sensor domain (PAS domain)"/>
    <property type="match status" value="1"/>
</dbReference>
<dbReference type="Pfam" id="PF00512">
    <property type="entry name" value="HisKA"/>
    <property type="match status" value="1"/>
</dbReference>
<keyword evidence="4" id="KW-0808">Transferase</keyword>
<dbReference type="PANTHER" id="PTHR43065:SF10">
    <property type="entry name" value="PEROXIDE STRESS-ACTIVATED HISTIDINE KINASE MAK3"/>
    <property type="match status" value="1"/>
</dbReference>
<dbReference type="InterPro" id="IPR003661">
    <property type="entry name" value="HisK_dim/P_dom"/>
</dbReference>
<feature type="transmembrane region" description="Helical" evidence="9">
    <location>
        <begin position="270"/>
        <end position="292"/>
    </location>
</feature>
<dbReference type="SUPFAM" id="SSF53850">
    <property type="entry name" value="Periplasmic binding protein-like II"/>
    <property type="match status" value="1"/>
</dbReference>
<keyword evidence="9" id="KW-1133">Transmembrane helix</keyword>
<reference evidence="12 13" key="1">
    <citation type="submission" date="2019-07" db="EMBL/GenBank/DDBJ databases">
        <title>Whole genome shotgun sequence of Aneurinibacillus danicus NBRC 102444.</title>
        <authorList>
            <person name="Hosoyama A."/>
            <person name="Uohara A."/>
            <person name="Ohji S."/>
            <person name="Ichikawa N."/>
        </authorList>
    </citation>
    <scope>NUCLEOTIDE SEQUENCE [LARGE SCALE GENOMIC DNA]</scope>
    <source>
        <strain evidence="12 13">NBRC 102444</strain>
    </source>
</reference>
<dbReference type="PRINTS" id="PR00344">
    <property type="entry name" value="BCTRLSENSOR"/>
</dbReference>
<keyword evidence="9" id="KW-0812">Transmembrane</keyword>
<keyword evidence="7" id="KW-0067">ATP-binding</keyword>
<keyword evidence="9" id="KW-0472">Membrane</keyword>
<evidence type="ECO:0000256" key="2">
    <source>
        <dbReference type="ARBA" id="ARBA00012438"/>
    </source>
</evidence>
<dbReference type="Gene3D" id="3.30.450.20">
    <property type="entry name" value="PAS domain"/>
    <property type="match status" value="1"/>
</dbReference>
<evidence type="ECO:0000256" key="9">
    <source>
        <dbReference type="SAM" id="Phobius"/>
    </source>
</evidence>
<organism evidence="12 13">
    <name type="scientific">Aneurinibacillus danicus</name>
    <dbReference type="NCBI Taxonomy" id="267746"/>
    <lineage>
        <taxon>Bacteria</taxon>
        <taxon>Bacillati</taxon>
        <taxon>Bacillota</taxon>
        <taxon>Bacilli</taxon>
        <taxon>Bacillales</taxon>
        <taxon>Paenibacillaceae</taxon>
        <taxon>Aneurinibacillus group</taxon>
        <taxon>Aneurinibacillus</taxon>
    </lineage>
</organism>
<protein>
    <recommendedName>
        <fullName evidence="2">histidine kinase</fullName>
        <ecNumber evidence="2">2.7.13.3</ecNumber>
    </recommendedName>
</protein>
<dbReference type="SMART" id="SM00388">
    <property type="entry name" value="HisKA"/>
    <property type="match status" value="1"/>
</dbReference>
<dbReference type="EC" id="2.7.13.3" evidence="2"/>
<dbReference type="InterPro" id="IPR036890">
    <property type="entry name" value="HATPase_C_sf"/>
</dbReference>
<dbReference type="InterPro" id="IPR005467">
    <property type="entry name" value="His_kinase_dom"/>
</dbReference>
<evidence type="ECO:0000256" key="8">
    <source>
        <dbReference type="ARBA" id="ARBA00023012"/>
    </source>
</evidence>
<comment type="catalytic activity">
    <reaction evidence="1">
        <text>ATP + protein L-histidine = ADP + protein N-phospho-L-histidine.</text>
        <dbReference type="EC" id="2.7.13.3"/>
    </reaction>
</comment>